<evidence type="ECO:0000256" key="4">
    <source>
        <dbReference type="ARBA" id="ARBA00022741"/>
    </source>
</evidence>
<comment type="similarity">
    <text evidence="1">Belongs to the class-I aminoacyl-tRNA synthetase family.</text>
</comment>
<evidence type="ECO:0000256" key="3">
    <source>
        <dbReference type="ARBA" id="ARBA00022598"/>
    </source>
</evidence>
<evidence type="ECO:0000256" key="7">
    <source>
        <dbReference type="ARBA" id="ARBA00023146"/>
    </source>
</evidence>
<dbReference type="GO" id="GO:0005524">
    <property type="term" value="F:ATP binding"/>
    <property type="evidence" value="ECO:0007669"/>
    <property type="project" value="UniProtKB-KW"/>
</dbReference>
<dbReference type="FunFam" id="1.10.730.10:FF:000011">
    <property type="entry name" value="Leucine--tRNA ligase chloroplastic/mitochondrial"/>
    <property type="match status" value="1"/>
</dbReference>
<proteinExistence type="inferred from homology"/>
<dbReference type="CDD" id="cd07958">
    <property type="entry name" value="Anticodon_Ia_Leu_BEm"/>
    <property type="match status" value="1"/>
</dbReference>
<evidence type="ECO:0000313" key="11">
    <source>
        <dbReference type="EMBL" id="OGI89402.1"/>
    </source>
</evidence>
<evidence type="ECO:0000259" key="9">
    <source>
        <dbReference type="Pfam" id="PF00133"/>
    </source>
</evidence>
<accession>A0A1F6X5L0</accession>
<dbReference type="PRINTS" id="PR00985">
    <property type="entry name" value="TRNASYNTHLEU"/>
</dbReference>
<dbReference type="GO" id="GO:0005829">
    <property type="term" value="C:cytosol"/>
    <property type="evidence" value="ECO:0007669"/>
    <property type="project" value="TreeGrafter"/>
</dbReference>
<evidence type="ECO:0000259" key="10">
    <source>
        <dbReference type="Pfam" id="PF08264"/>
    </source>
</evidence>
<dbReference type="EMBL" id="MFUW01000031">
    <property type="protein sequence ID" value="OGI89402.1"/>
    <property type="molecule type" value="Genomic_DNA"/>
</dbReference>
<dbReference type="InterPro" id="IPR014729">
    <property type="entry name" value="Rossmann-like_a/b/a_fold"/>
</dbReference>
<keyword evidence="6" id="KW-0648">Protein biosynthesis</keyword>
<dbReference type="Gene3D" id="3.40.50.620">
    <property type="entry name" value="HUPs"/>
    <property type="match status" value="1"/>
</dbReference>
<dbReference type="Gene3D" id="1.10.730.10">
    <property type="entry name" value="Isoleucyl-tRNA Synthetase, Domain 1"/>
    <property type="match status" value="1"/>
</dbReference>
<dbReference type="PANTHER" id="PTHR43740:SF2">
    <property type="entry name" value="LEUCINE--TRNA LIGASE, MITOCHONDRIAL"/>
    <property type="match status" value="1"/>
</dbReference>
<evidence type="ECO:0000256" key="2">
    <source>
        <dbReference type="ARBA" id="ARBA00013164"/>
    </source>
</evidence>
<keyword evidence="5" id="KW-0067">ATP-binding</keyword>
<sequence>MINCEKCGLVPVPEKDLPVELPKVKNYQPTDSGESPLANISKWVNVKCPKCKGKARRETDTMPNWAGSSWYYLRYTDPRNAKVFADKKNLKYWTPVDWYNGGNEHTTLHLLYSRFWHKFLFDLKLVPTSEPYMKRTSHGLILAEGGEKMSKSKGNVINPDDIVERFGADTLRLYEMFMGPFDQAIAWSEEAIVGPRRFLEKVWRIGQQVLKQKNSSGLTLPGVPVGTHTVQNYSVSKLLHKTIKKVSEDIESMRFNTAISAMMILTNEMEKKENLSQKDFKSFLQILSPFAPHVTEELWHGLGEKKSVNLSTWPKWDESLLMDEEIKIALQVNGKVRAELVIQMNMPEEDIKKKALTNQTIMKHVAGKEPKRVIYVKNRLVNIVL</sequence>
<evidence type="ECO:0000256" key="6">
    <source>
        <dbReference type="ARBA" id="ARBA00022917"/>
    </source>
</evidence>
<comment type="caution">
    <text evidence="11">The sequence shown here is derived from an EMBL/GenBank/DDBJ whole genome shotgun (WGS) entry which is preliminary data.</text>
</comment>
<dbReference type="InterPro" id="IPR013155">
    <property type="entry name" value="M/V/L/I-tRNA-synth_anticd-bd"/>
</dbReference>
<keyword evidence="3" id="KW-0436">Ligase</keyword>
<reference evidence="11 12" key="1">
    <citation type="journal article" date="2016" name="Nat. Commun.">
        <title>Thousands of microbial genomes shed light on interconnected biogeochemical processes in an aquifer system.</title>
        <authorList>
            <person name="Anantharaman K."/>
            <person name="Brown C.T."/>
            <person name="Hug L.A."/>
            <person name="Sharon I."/>
            <person name="Castelle C.J."/>
            <person name="Probst A.J."/>
            <person name="Thomas B.C."/>
            <person name="Singh A."/>
            <person name="Wilkins M.J."/>
            <person name="Karaoz U."/>
            <person name="Brodie E.L."/>
            <person name="Williams K.H."/>
            <person name="Hubbard S.S."/>
            <person name="Banfield J.F."/>
        </authorList>
    </citation>
    <scope>NUCLEOTIDE SEQUENCE [LARGE SCALE GENOMIC DNA]</scope>
</reference>
<dbReference type="InterPro" id="IPR009080">
    <property type="entry name" value="tRNAsynth_Ia_anticodon-bd"/>
</dbReference>
<dbReference type="SUPFAM" id="SSF52374">
    <property type="entry name" value="Nucleotidylyl transferase"/>
    <property type="match status" value="1"/>
</dbReference>
<protein>
    <recommendedName>
        <fullName evidence="2">leucine--tRNA ligase</fullName>
        <ecNumber evidence="2">6.1.1.4</ecNumber>
    </recommendedName>
</protein>
<dbReference type="PANTHER" id="PTHR43740">
    <property type="entry name" value="LEUCYL-TRNA SYNTHETASE"/>
    <property type="match status" value="1"/>
</dbReference>
<dbReference type="SUPFAM" id="SSF47323">
    <property type="entry name" value="Anticodon-binding domain of a subclass of class I aminoacyl-tRNA synthetases"/>
    <property type="match status" value="1"/>
</dbReference>
<dbReference type="Pfam" id="PF00133">
    <property type="entry name" value="tRNA-synt_1"/>
    <property type="match status" value="1"/>
</dbReference>
<dbReference type="Pfam" id="PF08264">
    <property type="entry name" value="Anticodon_1"/>
    <property type="match status" value="1"/>
</dbReference>
<dbReference type="GO" id="GO:0006429">
    <property type="term" value="P:leucyl-tRNA aminoacylation"/>
    <property type="evidence" value="ECO:0007669"/>
    <property type="project" value="InterPro"/>
</dbReference>
<dbReference type="AlphaFoldDB" id="A0A1F6X5L0"/>
<evidence type="ECO:0000313" key="12">
    <source>
        <dbReference type="Proteomes" id="UP000176814"/>
    </source>
</evidence>
<organism evidence="11 12">
    <name type="scientific">Candidatus Nomurabacteria bacterium RIFCSPLOWO2_01_FULL_40_15</name>
    <dbReference type="NCBI Taxonomy" id="1801772"/>
    <lineage>
        <taxon>Bacteria</taxon>
        <taxon>Candidatus Nomuraibacteriota</taxon>
    </lineage>
</organism>
<dbReference type="EC" id="6.1.1.4" evidence="2"/>
<dbReference type="GO" id="GO:0004823">
    <property type="term" value="F:leucine-tRNA ligase activity"/>
    <property type="evidence" value="ECO:0007669"/>
    <property type="project" value="UniProtKB-EC"/>
</dbReference>
<evidence type="ECO:0000256" key="1">
    <source>
        <dbReference type="ARBA" id="ARBA00005594"/>
    </source>
</evidence>
<keyword evidence="4" id="KW-0547">Nucleotide-binding</keyword>
<dbReference type="Proteomes" id="UP000176814">
    <property type="component" value="Unassembled WGS sequence"/>
</dbReference>
<dbReference type="Gene3D" id="3.10.20.590">
    <property type="match status" value="1"/>
</dbReference>
<feature type="domain" description="Aminoacyl-tRNA synthetase class Ia" evidence="9">
    <location>
        <begin position="49"/>
        <end position="187"/>
    </location>
</feature>
<keyword evidence="7" id="KW-0030">Aminoacyl-tRNA synthetase</keyword>
<dbReference type="InterPro" id="IPR002302">
    <property type="entry name" value="Leu-tRNA-ligase"/>
</dbReference>
<gene>
    <name evidence="11" type="ORF">A2911_02425</name>
</gene>
<evidence type="ECO:0000256" key="5">
    <source>
        <dbReference type="ARBA" id="ARBA00022840"/>
    </source>
</evidence>
<name>A0A1F6X5L0_9BACT</name>
<evidence type="ECO:0000256" key="8">
    <source>
        <dbReference type="ARBA" id="ARBA00047469"/>
    </source>
</evidence>
<comment type="catalytic activity">
    <reaction evidence="8">
        <text>tRNA(Leu) + L-leucine + ATP = L-leucyl-tRNA(Leu) + AMP + diphosphate</text>
        <dbReference type="Rhea" id="RHEA:11688"/>
        <dbReference type="Rhea" id="RHEA-COMP:9613"/>
        <dbReference type="Rhea" id="RHEA-COMP:9622"/>
        <dbReference type="ChEBI" id="CHEBI:30616"/>
        <dbReference type="ChEBI" id="CHEBI:33019"/>
        <dbReference type="ChEBI" id="CHEBI:57427"/>
        <dbReference type="ChEBI" id="CHEBI:78442"/>
        <dbReference type="ChEBI" id="CHEBI:78494"/>
        <dbReference type="ChEBI" id="CHEBI:456215"/>
        <dbReference type="EC" id="6.1.1.4"/>
    </reaction>
</comment>
<feature type="domain" description="Methionyl/Valyl/Leucyl/Isoleucyl-tRNA synthetase anticodon-binding" evidence="10">
    <location>
        <begin position="238"/>
        <end position="349"/>
    </location>
</feature>
<dbReference type="InterPro" id="IPR002300">
    <property type="entry name" value="aa-tRNA-synth_Ia"/>
</dbReference>